<evidence type="ECO:0000313" key="1">
    <source>
        <dbReference type="EMBL" id="TDQ47417.1"/>
    </source>
</evidence>
<evidence type="ECO:0000313" key="2">
    <source>
        <dbReference type="Proteomes" id="UP000295375"/>
    </source>
</evidence>
<protein>
    <submittedName>
        <fullName evidence="1">Uncharacterized protein</fullName>
    </submittedName>
</protein>
<proteinExistence type="predicted"/>
<keyword evidence="2" id="KW-1185">Reference proteome</keyword>
<name>A0A4V3D7F9_9GAMM</name>
<reference evidence="1 2" key="1">
    <citation type="submission" date="2019-03" db="EMBL/GenBank/DDBJ databases">
        <title>Genomic Encyclopedia of Type Strains, Phase IV (KMG-IV): sequencing the most valuable type-strain genomes for metagenomic binning, comparative biology and taxonomic classification.</title>
        <authorList>
            <person name="Goeker M."/>
        </authorList>
    </citation>
    <scope>NUCLEOTIDE SEQUENCE [LARGE SCALE GENOMIC DNA]</scope>
    <source>
        <strain evidence="1 2">DSM 103792</strain>
    </source>
</reference>
<accession>A0A4V3D7F9</accession>
<comment type="caution">
    <text evidence="1">The sequence shown here is derived from an EMBL/GenBank/DDBJ whole genome shotgun (WGS) entry which is preliminary data.</text>
</comment>
<dbReference type="AlphaFoldDB" id="A0A4V3D7F9"/>
<dbReference type="OrthoDB" id="9148850at2"/>
<organism evidence="1 2">
    <name type="scientific">Permianibacter aggregans</name>
    <dbReference type="NCBI Taxonomy" id="1510150"/>
    <lineage>
        <taxon>Bacteria</taxon>
        <taxon>Pseudomonadati</taxon>
        <taxon>Pseudomonadota</taxon>
        <taxon>Gammaproteobacteria</taxon>
        <taxon>Pseudomonadales</taxon>
        <taxon>Pseudomonadaceae</taxon>
        <taxon>Permianibacter</taxon>
    </lineage>
</organism>
<dbReference type="RefSeq" id="WP_133591009.1">
    <property type="nucleotide sequence ID" value="NZ_CP037953.1"/>
</dbReference>
<dbReference type="EMBL" id="SNYM01000010">
    <property type="protein sequence ID" value="TDQ47417.1"/>
    <property type="molecule type" value="Genomic_DNA"/>
</dbReference>
<sequence length="264" mass="30731">MTPIFMGQVMAHMLKTRKLDSTASKRKSRVDEHSFALALRDASLDERAELEALFRGFGYDLVHFTDFNTQGIAPGGHVFLLLRRLDEVNELFSESWIDEYMQLRGNSVTERRIWFVQIWFVLFSLFYTKRNRVITEVSRYVETNFTRMELARSVHEYINELVRKLGPDSLDDDVVYKCLTSETGKQVEQYCDRFLDLMVDGGLLDRLGEDRYRQSLLSSAEMRNNHLQGLEPWLSTIGAMDSNPLESGRILLVRPDERAEQQES</sequence>
<gene>
    <name evidence="1" type="ORF">EV696_1109</name>
</gene>
<dbReference type="Proteomes" id="UP000295375">
    <property type="component" value="Unassembled WGS sequence"/>
</dbReference>